<dbReference type="InterPro" id="IPR050490">
    <property type="entry name" value="Bact_solute-bd_prot1"/>
</dbReference>
<dbReference type="PANTHER" id="PTHR43649">
    <property type="entry name" value="ARABINOSE-BINDING PROTEIN-RELATED"/>
    <property type="match status" value="1"/>
</dbReference>
<name>A0A7K3RHW6_STRAQ</name>
<dbReference type="CDD" id="cd13585">
    <property type="entry name" value="PBP2_TMBP_like"/>
    <property type="match status" value="1"/>
</dbReference>
<evidence type="ECO:0000313" key="3">
    <source>
        <dbReference type="Proteomes" id="UP000470951"/>
    </source>
</evidence>
<dbReference type="PROSITE" id="PS51257">
    <property type="entry name" value="PROKAR_LIPOPROTEIN"/>
    <property type="match status" value="1"/>
</dbReference>
<dbReference type="SUPFAM" id="SSF53850">
    <property type="entry name" value="Periplasmic binding protein-like II"/>
    <property type="match status" value="1"/>
</dbReference>
<keyword evidence="1" id="KW-0732">Signal</keyword>
<dbReference type="Gene3D" id="3.40.190.10">
    <property type="entry name" value="Periplasmic binding protein-like II"/>
    <property type="match status" value="1"/>
</dbReference>
<protein>
    <submittedName>
        <fullName evidence="2">Sugar ABC transporter substrate-binding protein</fullName>
    </submittedName>
</protein>
<dbReference type="Pfam" id="PF01547">
    <property type="entry name" value="SBP_bac_1"/>
    <property type="match status" value="1"/>
</dbReference>
<gene>
    <name evidence="2" type="ORF">G3I58_27620</name>
</gene>
<evidence type="ECO:0000313" key="2">
    <source>
        <dbReference type="EMBL" id="NEC01711.1"/>
    </source>
</evidence>
<dbReference type="EMBL" id="JAAGMS010000301">
    <property type="protein sequence ID" value="NEC01711.1"/>
    <property type="molecule type" value="Genomic_DNA"/>
</dbReference>
<dbReference type="Proteomes" id="UP000470951">
    <property type="component" value="Unassembled WGS sequence"/>
</dbReference>
<sequence>MPTRRIPAPRRRVAVCSVLAFTLLLAGCGDRPDDPPVDVTVWMYPVITDPRADAAYWEGIEKKFQRAAPGVRLNVERMPWAGRDARIAEALAGESGPDAILLMPDQIPFFTSQGALAPIEAALKGDVEKFLPTARDAVTVGDRIYGAPIYQTVTTTIYNKRLLSDAGVATPPATWEEIKAAAPKLRDKGVALLDYSTSDDASLNLNFYPLLWQAGGRVFAEDGARVAFNGPEGVEALTFLTDLYQQGAIPSSAMDNTNRLGGQALGRRQAAMGYSVVLADAELAARTWGRENVLVGGPLQGPAREAAFGAPGALAVSAKSRHRTEAKKFLTFMIQPEQIRSLGEASGYLSPRSDVVVPIDSPYARQYQAALASASAGEPHTASRRVMSLLAPEIRAAMTGRKSPAAALDAAAAAADEVLRSL</sequence>
<organism evidence="2 3">
    <name type="scientific">Streptomyces anulatus</name>
    <name type="common">Streptomyces chrysomallus</name>
    <dbReference type="NCBI Taxonomy" id="1892"/>
    <lineage>
        <taxon>Bacteria</taxon>
        <taxon>Bacillati</taxon>
        <taxon>Actinomycetota</taxon>
        <taxon>Actinomycetes</taxon>
        <taxon>Kitasatosporales</taxon>
        <taxon>Streptomycetaceae</taxon>
        <taxon>Streptomyces</taxon>
    </lineage>
</organism>
<dbReference type="AlphaFoldDB" id="A0A7K3RHW6"/>
<evidence type="ECO:0000256" key="1">
    <source>
        <dbReference type="SAM" id="SignalP"/>
    </source>
</evidence>
<proteinExistence type="predicted"/>
<accession>A0A7K3RHW6</accession>
<comment type="caution">
    <text evidence="2">The sequence shown here is derived from an EMBL/GenBank/DDBJ whole genome shotgun (WGS) entry which is preliminary data.</text>
</comment>
<dbReference type="PANTHER" id="PTHR43649:SF12">
    <property type="entry name" value="DIACETYLCHITOBIOSE BINDING PROTEIN DASA"/>
    <property type="match status" value="1"/>
</dbReference>
<feature type="chain" id="PRO_5038712836" evidence="1">
    <location>
        <begin position="27"/>
        <end position="422"/>
    </location>
</feature>
<dbReference type="InterPro" id="IPR006059">
    <property type="entry name" value="SBP"/>
</dbReference>
<feature type="signal peptide" evidence="1">
    <location>
        <begin position="1"/>
        <end position="26"/>
    </location>
</feature>
<reference evidence="2 3" key="1">
    <citation type="submission" date="2020-01" db="EMBL/GenBank/DDBJ databases">
        <title>Insect and environment-associated Actinomycetes.</title>
        <authorList>
            <person name="Currrie C."/>
            <person name="Chevrette M."/>
            <person name="Carlson C."/>
            <person name="Stubbendieck R."/>
            <person name="Wendt-Pienkowski E."/>
        </authorList>
    </citation>
    <scope>NUCLEOTIDE SEQUENCE [LARGE SCALE GENOMIC DNA]</scope>
    <source>
        <strain evidence="2 3">SID7903</strain>
    </source>
</reference>